<dbReference type="STRING" id="1003.SAMN04488541_103033"/>
<evidence type="ECO:0000313" key="4">
    <source>
        <dbReference type="EMBL" id="SFF39197.1"/>
    </source>
</evidence>
<reference evidence="4 5" key="1">
    <citation type="submission" date="2016-10" db="EMBL/GenBank/DDBJ databases">
        <authorList>
            <person name="de Groot N.N."/>
        </authorList>
    </citation>
    <scope>NUCLEOTIDE SEQUENCE [LARGE SCALE GENOMIC DNA]</scope>
    <source>
        <strain>GEY</strain>
        <strain evidence="5">DSM 9560</strain>
    </source>
</reference>
<evidence type="ECO:0000256" key="2">
    <source>
        <dbReference type="ARBA" id="ARBA00023002"/>
    </source>
</evidence>
<dbReference type="NCBIfam" id="TIGR01829">
    <property type="entry name" value="AcAcCoA_reduct"/>
    <property type="match status" value="1"/>
</dbReference>
<dbReference type="GO" id="GO:0018454">
    <property type="term" value="F:acetoacetyl-CoA reductase activity"/>
    <property type="evidence" value="ECO:0007669"/>
    <property type="project" value="InterPro"/>
</dbReference>
<dbReference type="PANTHER" id="PTHR42879">
    <property type="entry name" value="3-OXOACYL-(ACYL-CARRIER-PROTEIN) REDUCTASE"/>
    <property type="match status" value="1"/>
</dbReference>
<dbReference type="InterPro" id="IPR050259">
    <property type="entry name" value="SDR"/>
</dbReference>
<keyword evidence="5" id="KW-1185">Reference proteome</keyword>
<evidence type="ECO:0000313" key="5">
    <source>
        <dbReference type="Proteomes" id="UP000199513"/>
    </source>
</evidence>
<dbReference type="Pfam" id="PF13561">
    <property type="entry name" value="adh_short_C2"/>
    <property type="match status" value="1"/>
</dbReference>
<dbReference type="CDD" id="cd05333">
    <property type="entry name" value="BKR_SDR_c"/>
    <property type="match status" value="1"/>
</dbReference>
<name>A0A1I2IDN1_9BACT</name>
<dbReference type="InterPro" id="IPR011283">
    <property type="entry name" value="Acetoacetyl-CoA_reductase"/>
</dbReference>
<dbReference type="Proteomes" id="UP000199513">
    <property type="component" value="Unassembled WGS sequence"/>
</dbReference>
<dbReference type="GO" id="GO:0005737">
    <property type="term" value="C:cytoplasm"/>
    <property type="evidence" value="ECO:0007669"/>
    <property type="project" value="InterPro"/>
</dbReference>
<dbReference type="InterPro" id="IPR002347">
    <property type="entry name" value="SDR_fam"/>
</dbReference>
<feature type="domain" description="Ketoreductase" evidence="3">
    <location>
        <begin position="22"/>
        <end position="201"/>
    </location>
</feature>
<dbReference type="SMART" id="SM00822">
    <property type="entry name" value="PKS_KR"/>
    <property type="match status" value="1"/>
</dbReference>
<evidence type="ECO:0000259" key="3">
    <source>
        <dbReference type="SMART" id="SM00822"/>
    </source>
</evidence>
<dbReference type="PROSITE" id="PS00061">
    <property type="entry name" value="ADH_SHORT"/>
    <property type="match status" value="1"/>
</dbReference>
<gene>
    <name evidence="4" type="ORF">SAMN04488541_103033</name>
</gene>
<proteinExistence type="inferred from homology"/>
<evidence type="ECO:0000256" key="1">
    <source>
        <dbReference type="ARBA" id="ARBA00006484"/>
    </source>
</evidence>
<dbReference type="NCBIfam" id="NF009466">
    <property type="entry name" value="PRK12826.1-2"/>
    <property type="match status" value="1"/>
</dbReference>
<comment type="similarity">
    <text evidence="1">Belongs to the short-chain dehydrogenases/reductases (SDR) family.</text>
</comment>
<dbReference type="PRINTS" id="PR00080">
    <property type="entry name" value="SDRFAMILY"/>
</dbReference>
<accession>A0A1I2IDN1</accession>
<dbReference type="InterPro" id="IPR036291">
    <property type="entry name" value="NAD(P)-bd_dom_sf"/>
</dbReference>
<dbReference type="FunFam" id="3.40.50.720:FF:000173">
    <property type="entry name" value="3-oxoacyl-[acyl-carrier protein] reductase"/>
    <property type="match status" value="1"/>
</dbReference>
<sequence>MFAKIKSEKIVESSFMDRENKKVALVTGCTGGLGTAICKKLYKDGYMVVGNYLTHSKGEAWSIAMQEQGFEIPIYQCDITDYDKVGEMIKLIETEVGGIDILVNNAAITKDGQFRKMTYERWDLVLKTNLYSVFNCTRHVINQMVERQYGRIINISSVNAQRGQFGQVNYAAAKAGVHGFTKTLAVEVANKGITVNTISPGYIATDMVMSIAEDVRRKIIESIPVGRLGGTEEIAYLVSFLASEESSFITGANYAINGGQHMY</sequence>
<dbReference type="AlphaFoldDB" id="A0A1I2IDN1"/>
<dbReference type="InterPro" id="IPR020904">
    <property type="entry name" value="Sc_DH/Rdtase_CS"/>
</dbReference>
<dbReference type="InterPro" id="IPR057326">
    <property type="entry name" value="KR_dom"/>
</dbReference>
<dbReference type="EMBL" id="FONY01000030">
    <property type="protein sequence ID" value="SFF39197.1"/>
    <property type="molecule type" value="Genomic_DNA"/>
</dbReference>
<dbReference type="GO" id="GO:0032787">
    <property type="term" value="P:monocarboxylic acid metabolic process"/>
    <property type="evidence" value="ECO:0007669"/>
    <property type="project" value="UniProtKB-ARBA"/>
</dbReference>
<organism evidence="4 5">
    <name type="scientific">Thermoflexibacter ruber</name>
    <dbReference type="NCBI Taxonomy" id="1003"/>
    <lineage>
        <taxon>Bacteria</taxon>
        <taxon>Pseudomonadati</taxon>
        <taxon>Bacteroidota</taxon>
        <taxon>Cytophagia</taxon>
        <taxon>Cytophagales</taxon>
        <taxon>Thermoflexibacteraceae</taxon>
        <taxon>Thermoflexibacter</taxon>
    </lineage>
</organism>
<protein>
    <submittedName>
        <fullName evidence="4">3-oxoacyl-[acyl-carrier-protein] reductase</fullName>
    </submittedName>
</protein>
<dbReference type="PRINTS" id="PR00081">
    <property type="entry name" value="GDHRDH"/>
</dbReference>
<dbReference type="NCBIfam" id="NF009464">
    <property type="entry name" value="PRK12824.1"/>
    <property type="match status" value="1"/>
</dbReference>
<dbReference type="Gene3D" id="3.40.50.720">
    <property type="entry name" value="NAD(P)-binding Rossmann-like Domain"/>
    <property type="match status" value="1"/>
</dbReference>
<dbReference type="PANTHER" id="PTHR42879:SF2">
    <property type="entry name" value="3-OXOACYL-[ACYL-CARRIER-PROTEIN] REDUCTASE FABG"/>
    <property type="match status" value="1"/>
</dbReference>
<keyword evidence="2" id="KW-0560">Oxidoreductase</keyword>
<dbReference type="GO" id="GO:0042619">
    <property type="term" value="P:poly-hydroxybutyrate biosynthetic process"/>
    <property type="evidence" value="ECO:0007669"/>
    <property type="project" value="InterPro"/>
</dbReference>
<dbReference type="SUPFAM" id="SSF51735">
    <property type="entry name" value="NAD(P)-binding Rossmann-fold domains"/>
    <property type="match status" value="1"/>
</dbReference>